<proteinExistence type="predicted"/>
<feature type="domain" description="DC1" evidence="3">
    <location>
        <begin position="55"/>
        <end position="100"/>
    </location>
</feature>
<dbReference type="InterPro" id="IPR053192">
    <property type="entry name" value="Vacuole_Formation_Reg"/>
</dbReference>
<dbReference type="SUPFAM" id="SSF57889">
    <property type="entry name" value="Cysteine-rich domain"/>
    <property type="match status" value="1"/>
</dbReference>
<name>A0A978UC86_ZIZJJ</name>
<evidence type="ECO:0000256" key="1">
    <source>
        <dbReference type="ARBA" id="ARBA00022737"/>
    </source>
</evidence>
<dbReference type="PANTHER" id="PTHR32410">
    <property type="entry name" value="CYSTEINE/HISTIDINE-RICH C1 DOMAIN FAMILY PROTEIN"/>
    <property type="match status" value="1"/>
</dbReference>
<dbReference type="InterPro" id="IPR046349">
    <property type="entry name" value="C1-like_sf"/>
</dbReference>
<dbReference type="AlphaFoldDB" id="A0A978UC86"/>
<keyword evidence="2" id="KW-0472">Membrane</keyword>
<feature type="transmembrane region" description="Helical" evidence="2">
    <location>
        <begin position="20"/>
        <end position="40"/>
    </location>
</feature>
<evidence type="ECO:0000256" key="2">
    <source>
        <dbReference type="SAM" id="Phobius"/>
    </source>
</evidence>
<accession>A0A978UC86</accession>
<dbReference type="Proteomes" id="UP000813462">
    <property type="component" value="Unassembled WGS sequence"/>
</dbReference>
<reference evidence="4" key="1">
    <citation type="journal article" date="2021" name="Front. Plant Sci.">
        <title>Chromosome-Scale Genome Assembly for Chinese Sour Jujube and Insights Into Its Genome Evolution and Domestication Signature.</title>
        <authorList>
            <person name="Shen L.-Y."/>
            <person name="Luo H."/>
            <person name="Wang X.-L."/>
            <person name="Wang X.-M."/>
            <person name="Qiu X.-J."/>
            <person name="Liu H."/>
            <person name="Zhou S.-S."/>
            <person name="Jia K.-H."/>
            <person name="Nie S."/>
            <person name="Bao Y.-T."/>
            <person name="Zhang R.-G."/>
            <person name="Yun Q.-Z."/>
            <person name="Chai Y.-H."/>
            <person name="Lu J.-Y."/>
            <person name="Li Y."/>
            <person name="Zhao S.-W."/>
            <person name="Mao J.-F."/>
            <person name="Jia S.-G."/>
            <person name="Mao Y.-M."/>
        </authorList>
    </citation>
    <scope>NUCLEOTIDE SEQUENCE</scope>
    <source>
        <strain evidence="4">AT0</strain>
        <tissue evidence="4">Leaf</tissue>
    </source>
</reference>
<evidence type="ECO:0000313" key="5">
    <source>
        <dbReference type="Proteomes" id="UP000813462"/>
    </source>
</evidence>
<evidence type="ECO:0000259" key="3">
    <source>
        <dbReference type="Pfam" id="PF03107"/>
    </source>
</evidence>
<dbReference type="InterPro" id="IPR004146">
    <property type="entry name" value="DC1"/>
</dbReference>
<dbReference type="PANTHER" id="PTHR32410:SF203">
    <property type="entry name" value="CYSTEINE_HISTIDINE-RICH C1 DOMAIN FAMILY PROTEIN"/>
    <property type="match status" value="1"/>
</dbReference>
<gene>
    <name evidence="4" type="ORF">FEM48_Zijuj12G0084700</name>
</gene>
<sequence length="415" mass="47150">MNTFSPSLKPQLLWMGRKSYAMIVGVLALALLITVCPVNLRLDYAVRQCTFKREIHKHPLTFLGSSPNCSNNFRCKVCGEIGYGFYLLCVSCKYVVHVECSLLPVTISSKRHVYEFTLTQTNSIDANSDEACCDFCEEEANLGGSVYYCESCKYSGHLGCVMSAPNPPVKFSYKDANYSSTDSLDRQEVESKNMNSNFGIQFGRSNDDALLQLKHWYKEHCKVEFGSTGCTISVSHTQNENSIDNSKFLHSGKRLEHFTHQHPLILNDEYGDENGVPCYNALLSIHLIAMDVRPAKSLESISFFSHFVPEEQISLVVWHVVSTILLPPSSVMNAVMVDFPCALLPYRVGHKCHVHLFTLKYSNVEDNSDELYYGFYEERRDPNLWIYRCEEADYPAHTKCLTAELFEYVRSNSLI</sequence>
<keyword evidence="2" id="KW-1133">Transmembrane helix</keyword>
<keyword evidence="2" id="KW-0812">Transmembrane</keyword>
<keyword evidence="1" id="KW-0677">Repeat</keyword>
<comment type="caution">
    <text evidence="4">The sequence shown here is derived from an EMBL/GenBank/DDBJ whole genome shotgun (WGS) entry which is preliminary data.</text>
</comment>
<organism evidence="4 5">
    <name type="scientific">Ziziphus jujuba var. spinosa</name>
    <dbReference type="NCBI Taxonomy" id="714518"/>
    <lineage>
        <taxon>Eukaryota</taxon>
        <taxon>Viridiplantae</taxon>
        <taxon>Streptophyta</taxon>
        <taxon>Embryophyta</taxon>
        <taxon>Tracheophyta</taxon>
        <taxon>Spermatophyta</taxon>
        <taxon>Magnoliopsida</taxon>
        <taxon>eudicotyledons</taxon>
        <taxon>Gunneridae</taxon>
        <taxon>Pentapetalae</taxon>
        <taxon>rosids</taxon>
        <taxon>fabids</taxon>
        <taxon>Rosales</taxon>
        <taxon>Rhamnaceae</taxon>
        <taxon>Paliureae</taxon>
        <taxon>Ziziphus</taxon>
    </lineage>
</organism>
<evidence type="ECO:0000313" key="4">
    <source>
        <dbReference type="EMBL" id="KAH7512379.1"/>
    </source>
</evidence>
<protein>
    <recommendedName>
        <fullName evidence="3">DC1 domain-containing protein</fullName>
    </recommendedName>
</protein>
<dbReference type="EMBL" id="JAEACU010000012">
    <property type="protein sequence ID" value="KAH7512379.1"/>
    <property type="molecule type" value="Genomic_DNA"/>
</dbReference>
<dbReference type="Pfam" id="PF03107">
    <property type="entry name" value="C1_2"/>
    <property type="match status" value="1"/>
</dbReference>